<accession>A0A2A6BGC1</accession>
<keyword evidence="2" id="KW-1185">Reference proteome</keyword>
<evidence type="ECO:0000313" key="2">
    <source>
        <dbReference type="Proteomes" id="UP000005239"/>
    </source>
</evidence>
<evidence type="ECO:0000313" key="1">
    <source>
        <dbReference type="EnsemblMetazoa" id="PPA00196.1"/>
    </source>
</evidence>
<reference evidence="2" key="1">
    <citation type="journal article" date="2008" name="Nat. Genet.">
        <title>The Pristionchus pacificus genome provides a unique perspective on nematode lifestyle and parasitism.</title>
        <authorList>
            <person name="Dieterich C."/>
            <person name="Clifton S.W."/>
            <person name="Schuster L.N."/>
            <person name="Chinwalla A."/>
            <person name="Delehaunty K."/>
            <person name="Dinkelacker I."/>
            <person name="Fulton L."/>
            <person name="Fulton R."/>
            <person name="Godfrey J."/>
            <person name="Minx P."/>
            <person name="Mitreva M."/>
            <person name="Roeseler W."/>
            <person name="Tian H."/>
            <person name="Witte H."/>
            <person name="Yang S.P."/>
            <person name="Wilson R.K."/>
            <person name="Sommer R.J."/>
        </authorList>
    </citation>
    <scope>NUCLEOTIDE SEQUENCE [LARGE SCALE GENOMIC DNA]</scope>
    <source>
        <strain evidence="2">PS312</strain>
    </source>
</reference>
<name>A0A2A6BGC1_PRIPA</name>
<dbReference type="AlphaFoldDB" id="A0A2A6BGC1"/>
<gene>
    <name evidence="1" type="primary">WBGene00089750</name>
</gene>
<proteinExistence type="predicted"/>
<dbReference type="Proteomes" id="UP000005239">
    <property type="component" value="Unassembled WGS sequence"/>
</dbReference>
<sequence>MNPLHLLLFLNLIVVVSTAPRSTRKYKTYPPLPPTTTQEICANIRGSMERANCGTNRHNAPYCAQQEQLLEMSGCVSPTTAAPTAETTTTAAAAAEKVANEEASTLSPEASAAEEKATTVVTESEAHLLSCLLVLFESPAATTANAATAAAAAVTAADTTDAATTAAAAAVTIYPPSDSTGRSPIDWSTCGTEAVCGVRASCIPGQDTSDETASLVFGSSTVDEDCTVGVWIKPLNAKEWIVKMQVWSACKSCNHPGKRQRIDPSKGMVLYHQGVTQFGCLISKGWNEITDTTIVRVSPLARTGNRSINMNPWEKSWLRPESGYCVFTIKGADRLTNLPLGETYMQYALTTGIYDSKPTNGFENVTNFLRCNPRRAYINQKKPITGYVYVRLANDLANDLKDACVRDYAKLYLLKGGKPIELSSAKCINDSTMGWTYKTTELISSKVTVHDNKYTFPAFCAVPVKTHCKMPVYQGQPEPEFSQDPDSGIVNITCKSNKWLINDKFYFIGQPECRNSLKAVDESSWWARNAAENTDVEVTSVECTEDMKCGLATNYTSDCPPQEAAQCARLLTTDGLRCPVEYNLIAVQRNGDRLQVENIECNLKKGRWVNYANATEEIDNGANIYCELQSESSHLQYSFSS</sequence>
<dbReference type="EnsemblMetazoa" id="PPA00196.1">
    <property type="protein sequence ID" value="PPA00196.1"/>
    <property type="gene ID" value="WBGene00089750"/>
</dbReference>
<protein>
    <submittedName>
        <fullName evidence="1">Uncharacterized protein</fullName>
    </submittedName>
</protein>
<accession>A0A8R1U3L2</accession>
<reference evidence="1" key="2">
    <citation type="submission" date="2022-06" db="UniProtKB">
        <authorList>
            <consortium name="EnsemblMetazoa"/>
        </authorList>
    </citation>
    <scope>IDENTIFICATION</scope>
    <source>
        <strain evidence="1">PS312</strain>
    </source>
</reference>
<organism evidence="1 2">
    <name type="scientific">Pristionchus pacificus</name>
    <name type="common">Parasitic nematode worm</name>
    <dbReference type="NCBI Taxonomy" id="54126"/>
    <lineage>
        <taxon>Eukaryota</taxon>
        <taxon>Metazoa</taxon>
        <taxon>Ecdysozoa</taxon>
        <taxon>Nematoda</taxon>
        <taxon>Chromadorea</taxon>
        <taxon>Rhabditida</taxon>
        <taxon>Rhabditina</taxon>
        <taxon>Diplogasteromorpha</taxon>
        <taxon>Diplogasteroidea</taxon>
        <taxon>Neodiplogasteridae</taxon>
        <taxon>Pristionchus</taxon>
    </lineage>
</organism>